<protein>
    <submittedName>
        <fullName evidence="3">Aste57867_9344 protein</fullName>
    </submittedName>
</protein>
<dbReference type="OrthoDB" id="67351at2759"/>
<evidence type="ECO:0000313" key="4">
    <source>
        <dbReference type="Proteomes" id="UP000332933"/>
    </source>
</evidence>
<reference evidence="2" key="2">
    <citation type="submission" date="2019-06" db="EMBL/GenBank/DDBJ databases">
        <title>Genomics analysis of Aphanomyces spp. identifies a new class of oomycete effector associated with host adaptation.</title>
        <authorList>
            <person name="Gaulin E."/>
        </authorList>
    </citation>
    <scope>NUCLEOTIDE SEQUENCE</scope>
    <source>
        <strain evidence="2">CBS 578.67</strain>
    </source>
</reference>
<keyword evidence="1" id="KW-0812">Transmembrane</keyword>
<feature type="transmembrane region" description="Helical" evidence="1">
    <location>
        <begin position="95"/>
        <end position="125"/>
    </location>
</feature>
<dbReference type="EMBL" id="CAADRA010005158">
    <property type="protein sequence ID" value="VFT86225.1"/>
    <property type="molecule type" value="Genomic_DNA"/>
</dbReference>
<feature type="transmembrane region" description="Helical" evidence="1">
    <location>
        <begin position="70"/>
        <end position="89"/>
    </location>
</feature>
<keyword evidence="1" id="KW-0472">Membrane</keyword>
<dbReference type="EMBL" id="VJMH01005137">
    <property type="protein sequence ID" value="KAF0700113.1"/>
    <property type="molecule type" value="Genomic_DNA"/>
</dbReference>
<sequence>MQQSPQMSTTKTQQPAEYPVAIAVDDSQAYYVPAPPTTVAAHQASYLPTLARATPPPAPKSSRHFIRTGVYNVAVTIALIVLTAISGAYEIGLFVILITGLSVGLGTLPLACVGIALLVLFWALLGQLAKLDEFLFLKRKILFNAITKNLPARLGGPDHVA</sequence>
<proteinExistence type="predicted"/>
<keyword evidence="4" id="KW-1185">Reference proteome</keyword>
<dbReference type="AlphaFoldDB" id="A0A485KMK0"/>
<gene>
    <name evidence="3" type="primary">Aste57867_9344</name>
    <name evidence="2" type="ORF">As57867_009308</name>
    <name evidence="3" type="ORF">ASTE57867_9344</name>
</gene>
<organism evidence="3 4">
    <name type="scientific">Aphanomyces stellatus</name>
    <dbReference type="NCBI Taxonomy" id="120398"/>
    <lineage>
        <taxon>Eukaryota</taxon>
        <taxon>Sar</taxon>
        <taxon>Stramenopiles</taxon>
        <taxon>Oomycota</taxon>
        <taxon>Saprolegniomycetes</taxon>
        <taxon>Saprolegniales</taxon>
        <taxon>Verrucalvaceae</taxon>
        <taxon>Aphanomyces</taxon>
    </lineage>
</organism>
<dbReference type="Proteomes" id="UP000332933">
    <property type="component" value="Unassembled WGS sequence"/>
</dbReference>
<name>A0A485KMK0_9STRA</name>
<reference evidence="3 4" key="1">
    <citation type="submission" date="2019-03" db="EMBL/GenBank/DDBJ databases">
        <authorList>
            <person name="Gaulin E."/>
            <person name="Dumas B."/>
        </authorList>
    </citation>
    <scope>NUCLEOTIDE SEQUENCE [LARGE SCALE GENOMIC DNA]</scope>
    <source>
        <strain evidence="3">CBS 568.67</strain>
    </source>
</reference>
<evidence type="ECO:0000313" key="3">
    <source>
        <dbReference type="EMBL" id="VFT86225.1"/>
    </source>
</evidence>
<evidence type="ECO:0000313" key="2">
    <source>
        <dbReference type="EMBL" id="KAF0700113.1"/>
    </source>
</evidence>
<accession>A0A485KMK0</accession>
<keyword evidence="1" id="KW-1133">Transmembrane helix</keyword>
<evidence type="ECO:0000256" key="1">
    <source>
        <dbReference type="SAM" id="Phobius"/>
    </source>
</evidence>